<protein>
    <submittedName>
        <fullName evidence="1">Uncharacterized protein</fullName>
    </submittedName>
</protein>
<evidence type="ECO:0000313" key="2">
    <source>
        <dbReference type="Proteomes" id="UP000754883"/>
    </source>
</evidence>
<proteinExistence type="predicted"/>
<dbReference type="Proteomes" id="UP000754883">
    <property type="component" value="Unassembled WGS sequence"/>
</dbReference>
<name>A0A9N9URJ1_9HYPO</name>
<reference evidence="2" key="1">
    <citation type="submission" date="2019-06" db="EMBL/GenBank/DDBJ databases">
        <authorList>
            <person name="Broberg M."/>
        </authorList>
    </citation>
    <scope>NUCLEOTIDE SEQUENCE [LARGE SCALE GENOMIC DNA]</scope>
</reference>
<dbReference type="EMBL" id="CABFNO020001546">
    <property type="protein sequence ID" value="CAG9997649.1"/>
    <property type="molecule type" value="Genomic_DNA"/>
</dbReference>
<reference evidence="1 2" key="2">
    <citation type="submission" date="2021-10" db="EMBL/GenBank/DDBJ databases">
        <authorList>
            <person name="Piombo E."/>
        </authorList>
    </citation>
    <scope>NUCLEOTIDE SEQUENCE [LARGE SCALE GENOMIC DNA]</scope>
</reference>
<keyword evidence="2" id="KW-1185">Reference proteome</keyword>
<comment type="caution">
    <text evidence="1">The sequence shown here is derived from an EMBL/GenBank/DDBJ whole genome shotgun (WGS) entry which is preliminary data.</text>
</comment>
<dbReference type="AlphaFoldDB" id="A0A9N9URJ1"/>
<sequence>MNFSIYLKSLLHLKLPLHLIVDPRNAPHLVTGEDVLPANHVLPPLEDVLVDAGQAAAQREGPPLAVADDLELHAAADGLGDAVGAAQGLHAEGLLGGLPALEAGLEGVRRRGLAGGGVEGGLGDAVAEGVVDARGGGRRGGAVRVAEGGGLAVLWYDSEGL</sequence>
<evidence type="ECO:0000313" key="1">
    <source>
        <dbReference type="EMBL" id="CAG9997649.1"/>
    </source>
</evidence>
<gene>
    <name evidence="1" type="ORF">CBYS24578_00003242</name>
</gene>
<accession>A0A9N9URJ1</accession>
<organism evidence="1 2">
    <name type="scientific">Clonostachys byssicola</name>
    <dbReference type="NCBI Taxonomy" id="160290"/>
    <lineage>
        <taxon>Eukaryota</taxon>
        <taxon>Fungi</taxon>
        <taxon>Dikarya</taxon>
        <taxon>Ascomycota</taxon>
        <taxon>Pezizomycotina</taxon>
        <taxon>Sordariomycetes</taxon>
        <taxon>Hypocreomycetidae</taxon>
        <taxon>Hypocreales</taxon>
        <taxon>Bionectriaceae</taxon>
        <taxon>Clonostachys</taxon>
    </lineage>
</organism>